<evidence type="ECO:0000313" key="6">
    <source>
        <dbReference type="EMBL" id="CAF1367389.1"/>
    </source>
</evidence>
<dbReference type="InterPro" id="IPR011042">
    <property type="entry name" value="6-blade_b-propeller_TolB-like"/>
</dbReference>
<dbReference type="Pfam" id="PF01436">
    <property type="entry name" value="NHL"/>
    <property type="match status" value="2"/>
</dbReference>
<evidence type="ECO:0000256" key="3">
    <source>
        <dbReference type="ARBA" id="ARBA00023180"/>
    </source>
</evidence>
<evidence type="ECO:0000256" key="4">
    <source>
        <dbReference type="PROSITE-ProRule" id="PRU00504"/>
    </source>
</evidence>
<dbReference type="GO" id="GO:0005576">
    <property type="term" value="C:extracellular region"/>
    <property type="evidence" value="ECO:0007669"/>
    <property type="project" value="TreeGrafter"/>
</dbReference>
<comment type="caution">
    <text evidence="7">The sequence shown here is derived from an EMBL/GenBank/DDBJ whole genome shotgun (WGS) entry which is preliminary data.</text>
</comment>
<dbReference type="EMBL" id="CAJOAZ010001036">
    <property type="protein sequence ID" value="CAF3753943.1"/>
    <property type="molecule type" value="Genomic_DNA"/>
</dbReference>
<sequence>MNNRVEPDESIEVNSNTTRLRTLYKHFRKRKLIWIIFSIILIVVIILVSTITATMKKTKKEKTTTTTNELLITTTTSEQLISSVIINNNTKWKQNASTVAGGDGPGSELNQLKYPECIYVDNDNHSIYIADKDNHRIVRWEFGANNGTIVAGGNGPGDGMKQLNCPTNVILDKEKKYLIICDQNNKRLIRWSRQNNAHPEILIDIIACWGLAMDNNEDLYISDLEKHEVRRFQQGDKEGIVVAGGNGQGNQLNQLNSPMFIFVDDYHSVYISDFNQDRVMKWVKNAAEGILVASPQASNPSAISRPMGVIVDYTGNVYVSTVGNNQVMRWSQDATECVPVVGGKESGRGPTQLSHPTGLSFDRQGNLYVADRSNSRIQKFDIDRG</sequence>
<evidence type="ECO:0000256" key="1">
    <source>
        <dbReference type="ARBA" id="ARBA00022729"/>
    </source>
</evidence>
<accession>A0A818YBI4</accession>
<keyword evidence="1" id="KW-0732">Signal</keyword>
<reference evidence="7" key="1">
    <citation type="submission" date="2021-02" db="EMBL/GenBank/DDBJ databases">
        <authorList>
            <person name="Nowell W R."/>
        </authorList>
    </citation>
    <scope>NUCLEOTIDE SEQUENCE</scope>
</reference>
<gene>
    <name evidence="6" type="ORF">JYZ213_LOCUS35929</name>
    <name evidence="7" type="ORF">OXD698_LOCUS15620</name>
</gene>
<organism evidence="7 8">
    <name type="scientific">Adineta steineri</name>
    <dbReference type="NCBI Taxonomy" id="433720"/>
    <lineage>
        <taxon>Eukaryota</taxon>
        <taxon>Metazoa</taxon>
        <taxon>Spiralia</taxon>
        <taxon>Gnathifera</taxon>
        <taxon>Rotifera</taxon>
        <taxon>Eurotatoria</taxon>
        <taxon>Bdelloidea</taxon>
        <taxon>Adinetida</taxon>
        <taxon>Adinetidae</taxon>
        <taxon>Adineta</taxon>
    </lineage>
</organism>
<feature type="transmembrane region" description="Helical" evidence="5">
    <location>
        <begin position="32"/>
        <end position="53"/>
    </location>
</feature>
<evidence type="ECO:0000256" key="2">
    <source>
        <dbReference type="ARBA" id="ARBA00022737"/>
    </source>
</evidence>
<dbReference type="InterPro" id="IPR001258">
    <property type="entry name" value="NHL_repeat"/>
</dbReference>
<keyword evidence="5" id="KW-0472">Membrane</keyword>
<dbReference type="AlphaFoldDB" id="A0A818YBI4"/>
<dbReference type="PROSITE" id="PS51125">
    <property type="entry name" value="NHL"/>
    <property type="match status" value="1"/>
</dbReference>
<proteinExistence type="predicted"/>
<evidence type="ECO:0008006" key="9">
    <source>
        <dbReference type="Google" id="ProtNLM"/>
    </source>
</evidence>
<dbReference type="CDD" id="cd05819">
    <property type="entry name" value="NHL"/>
    <property type="match status" value="1"/>
</dbReference>
<protein>
    <recommendedName>
        <fullName evidence="9">NHL repeat containing protein</fullName>
    </recommendedName>
</protein>
<dbReference type="Proteomes" id="UP000663844">
    <property type="component" value="Unassembled WGS sequence"/>
</dbReference>
<keyword evidence="5" id="KW-0812">Transmembrane</keyword>
<dbReference type="Gene3D" id="2.40.10.500">
    <property type="match status" value="1"/>
</dbReference>
<dbReference type="PANTHER" id="PTHR10680:SF28">
    <property type="entry name" value="SMP-30_GLUCONOLACTONASE_LRE-LIKE REGION DOMAIN-CONTAINING PROTEIN"/>
    <property type="match status" value="1"/>
</dbReference>
<evidence type="ECO:0000313" key="8">
    <source>
        <dbReference type="Proteomes" id="UP000663844"/>
    </source>
</evidence>
<evidence type="ECO:0000313" key="7">
    <source>
        <dbReference type="EMBL" id="CAF3753943.1"/>
    </source>
</evidence>
<keyword evidence="2" id="KW-0677">Repeat</keyword>
<dbReference type="Gene3D" id="2.120.10.30">
    <property type="entry name" value="TolB, C-terminal domain"/>
    <property type="match status" value="1"/>
</dbReference>
<dbReference type="EMBL" id="CAJNOG010000833">
    <property type="protein sequence ID" value="CAF1367389.1"/>
    <property type="molecule type" value="Genomic_DNA"/>
</dbReference>
<keyword evidence="3" id="KW-0325">Glycoprotein</keyword>
<evidence type="ECO:0000256" key="5">
    <source>
        <dbReference type="SAM" id="Phobius"/>
    </source>
</evidence>
<feature type="repeat" description="NHL" evidence="4">
    <location>
        <begin position="345"/>
        <end position="383"/>
    </location>
</feature>
<dbReference type="Proteomes" id="UP000663845">
    <property type="component" value="Unassembled WGS sequence"/>
</dbReference>
<dbReference type="SUPFAM" id="SSF101898">
    <property type="entry name" value="NHL repeat"/>
    <property type="match status" value="1"/>
</dbReference>
<name>A0A818YBI4_9BILA</name>
<keyword evidence="5" id="KW-1133">Transmembrane helix</keyword>
<dbReference type="PANTHER" id="PTHR10680">
    <property type="entry name" value="PEPTIDYL-GLYCINE ALPHA-AMIDATING MONOOXYGENASE"/>
    <property type="match status" value="1"/>
</dbReference>